<accession>A0A7J4J465</accession>
<evidence type="ECO:0000256" key="1">
    <source>
        <dbReference type="ARBA" id="ARBA00022729"/>
    </source>
</evidence>
<comment type="caution">
    <text evidence="3">The sequence shown here is derived from an EMBL/GenBank/DDBJ whole genome shotgun (WGS) entry which is preliminary data.</text>
</comment>
<dbReference type="GO" id="GO:0003993">
    <property type="term" value="F:acid phosphatase activity"/>
    <property type="evidence" value="ECO:0007669"/>
    <property type="project" value="InterPro"/>
</dbReference>
<dbReference type="Proteomes" id="UP000565078">
    <property type="component" value="Unassembled WGS sequence"/>
</dbReference>
<dbReference type="Pfam" id="PF00149">
    <property type="entry name" value="Metallophos"/>
    <property type="match status" value="1"/>
</dbReference>
<gene>
    <name evidence="3" type="ORF">HA254_05050</name>
</gene>
<evidence type="ECO:0000313" key="4">
    <source>
        <dbReference type="Proteomes" id="UP000565078"/>
    </source>
</evidence>
<keyword evidence="1" id="KW-0732">Signal</keyword>
<dbReference type="PANTHER" id="PTHR22953">
    <property type="entry name" value="ACID PHOSPHATASE RELATED"/>
    <property type="match status" value="1"/>
</dbReference>
<sequence length="303" mass="32241">MGKKLIVLAAGFTLVVLAAFISALFQPSWHNVANIDTDKISVFLIAAGDIADCSAVGPEKTAALLDRLDGTIAAIGDTVYPSGSHEEYSSCYSNTWGRYKARTMPAVGNHEYNTRGAAGYFSYFGPAAADPLKGYYSYNLGRWHVVVLNSNCDKAGGCSDDSAQGKWLKEDLAMNPSACTLAYMHHPPVSSEAGKAPAEVLPLWGQLYAGGVDVVLAGHQHSYERFKPLDAQGNYSENGIQLMIVGTGGAALRSIGKSPATSVVRNSTDWGVLKLQLDAAGYNWEFVPEDGGTFTDSGKGICR</sequence>
<dbReference type="AlphaFoldDB" id="A0A7J4J465"/>
<dbReference type="EMBL" id="DUGC01000077">
    <property type="protein sequence ID" value="HIH10006.1"/>
    <property type="molecule type" value="Genomic_DNA"/>
</dbReference>
<name>A0A7J4J465_9ARCH</name>
<dbReference type="SUPFAM" id="SSF56300">
    <property type="entry name" value="Metallo-dependent phosphatases"/>
    <property type="match status" value="1"/>
</dbReference>
<dbReference type="InterPro" id="IPR029052">
    <property type="entry name" value="Metallo-depent_PP-like"/>
</dbReference>
<dbReference type="InterPro" id="IPR004843">
    <property type="entry name" value="Calcineurin-like_PHP"/>
</dbReference>
<dbReference type="Gene3D" id="3.60.21.10">
    <property type="match status" value="1"/>
</dbReference>
<reference evidence="4" key="1">
    <citation type="journal article" date="2020" name="bioRxiv">
        <title>A rank-normalized archaeal taxonomy based on genome phylogeny resolves widespread incomplete and uneven classifications.</title>
        <authorList>
            <person name="Rinke C."/>
            <person name="Chuvochina M."/>
            <person name="Mussig A.J."/>
            <person name="Chaumeil P.-A."/>
            <person name="Waite D.W."/>
            <person name="Whitman W.B."/>
            <person name="Parks D.H."/>
            <person name="Hugenholtz P."/>
        </authorList>
    </citation>
    <scope>NUCLEOTIDE SEQUENCE [LARGE SCALE GENOMIC DNA]</scope>
</reference>
<dbReference type="InterPro" id="IPR039331">
    <property type="entry name" value="PAPs-like"/>
</dbReference>
<organism evidence="3 4">
    <name type="scientific">Candidatus Iainarchaeum sp</name>
    <dbReference type="NCBI Taxonomy" id="3101447"/>
    <lineage>
        <taxon>Archaea</taxon>
        <taxon>Candidatus Iainarchaeota</taxon>
        <taxon>Candidatus Iainarchaeia</taxon>
        <taxon>Candidatus Iainarchaeales</taxon>
        <taxon>Candidatus Iainarchaeaceae</taxon>
        <taxon>Candidatus Iainarchaeum</taxon>
    </lineage>
</organism>
<evidence type="ECO:0000313" key="3">
    <source>
        <dbReference type="EMBL" id="HIH10006.1"/>
    </source>
</evidence>
<evidence type="ECO:0000259" key="2">
    <source>
        <dbReference type="Pfam" id="PF00149"/>
    </source>
</evidence>
<feature type="domain" description="Calcineurin-like phosphoesterase" evidence="2">
    <location>
        <begin position="39"/>
        <end position="223"/>
    </location>
</feature>
<proteinExistence type="predicted"/>
<protein>
    <submittedName>
        <fullName evidence="3">Alkaline phosphatase</fullName>
    </submittedName>
</protein>
<dbReference type="PANTHER" id="PTHR22953:SF153">
    <property type="entry name" value="PURPLE ACID PHOSPHATASE"/>
    <property type="match status" value="1"/>
</dbReference>